<gene>
    <name evidence="1" type="ORF">F5890DRAFT_1515690</name>
</gene>
<proteinExistence type="predicted"/>
<dbReference type="Proteomes" id="UP001163850">
    <property type="component" value="Unassembled WGS sequence"/>
</dbReference>
<reference evidence="1" key="1">
    <citation type="submission" date="2022-08" db="EMBL/GenBank/DDBJ databases">
        <authorList>
            <consortium name="DOE Joint Genome Institute"/>
            <person name="Min B."/>
            <person name="Riley R."/>
            <person name="Sierra-Patev S."/>
            <person name="Naranjo-Ortiz M."/>
            <person name="Looney B."/>
            <person name="Konkel Z."/>
            <person name="Slot J.C."/>
            <person name="Sakamoto Y."/>
            <person name="Steenwyk J.L."/>
            <person name="Rokas A."/>
            <person name="Carro J."/>
            <person name="Camarero S."/>
            <person name="Ferreira P."/>
            <person name="Molpeceres G."/>
            <person name="Ruiz-Duenas F.J."/>
            <person name="Serrano A."/>
            <person name="Henrissat B."/>
            <person name="Drula E."/>
            <person name="Hughes K.W."/>
            <person name="Mata J.L."/>
            <person name="Ishikawa N.K."/>
            <person name="Vargas-Isla R."/>
            <person name="Ushijima S."/>
            <person name="Smith C.A."/>
            <person name="Ahrendt S."/>
            <person name="Andreopoulos W."/>
            <person name="He G."/>
            <person name="Labutti K."/>
            <person name="Lipzen A."/>
            <person name="Ng V."/>
            <person name="Sandor L."/>
            <person name="Barry K."/>
            <person name="Martinez A.T."/>
            <person name="Xiao Y."/>
            <person name="Gibbons J.G."/>
            <person name="Terashima K."/>
            <person name="Hibbett D.S."/>
            <person name="Grigoriev I.V."/>
        </authorList>
    </citation>
    <scope>NUCLEOTIDE SEQUENCE</scope>
    <source>
        <strain evidence="1">TFB7829</strain>
    </source>
</reference>
<accession>A0AA38Q0D0</accession>
<dbReference type="InterPro" id="IPR032675">
    <property type="entry name" value="LRR_dom_sf"/>
</dbReference>
<comment type="caution">
    <text evidence="1">The sequence shown here is derived from an EMBL/GenBank/DDBJ whole genome shotgun (WGS) entry which is preliminary data.</text>
</comment>
<dbReference type="EMBL" id="MU801983">
    <property type="protein sequence ID" value="KAJ3984653.1"/>
    <property type="molecule type" value="Genomic_DNA"/>
</dbReference>
<dbReference type="AlphaFoldDB" id="A0AA38Q0D0"/>
<dbReference type="Gene3D" id="3.80.10.10">
    <property type="entry name" value="Ribonuclease Inhibitor"/>
    <property type="match status" value="1"/>
</dbReference>
<sequence>EAATKLILSCILIRNLHDLGHRSITFRLCYRYKLCPSTAELEKVKDLLPQPQIELSKVLSEINRVQAALDDLLLQKQSIEEYIDAHKSLLSPVRRIPPETLAEIFIHCLPTDSLYAVRNLAEAPLIFTTICRDWRQIALNTPRLWRSLHFFLPSRLSDDVFSRRMAGITLWLECSGSLPLSISFHDGYENDTRIISQSRPAMTVSLIRSLMHFSDRMQDVYLSLSSSSFPIFDNLSPSFPILTSLHVRDKRLRKHDLNGTGSVGFGPLLHRMPALEKLELNGFNTRIGNNYRSLPCNWKLLTELVIQPLPLDLPQVIAILSETPRMQSVSVGISLNTSPANLHIVHLSNLHKMRLAFIPIRTGAVQDGNLEACITCLLKCIQCPALLALSLRDHGPGTAVSQRPFLELFLHNLETLELEIGVTPEALSVLFSISPNLITFILKDVRGFVAHDAPELLRDSHLSSLTYSPSNLSPSWPHLQSMQIYLIRNPSVLIPSDPPITSATLTAFLKSRSQTSLKSCIILFRHKVLFSEAELKTLRSLKECGLKLNMQWMKQAEGPSEPDLPDTGLEWHQPDGISQFQRLPVIYENLIE</sequence>
<name>A0AA38Q0D0_9AGAR</name>
<evidence type="ECO:0000313" key="2">
    <source>
        <dbReference type="Proteomes" id="UP001163850"/>
    </source>
</evidence>
<evidence type="ECO:0008006" key="3">
    <source>
        <dbReference type="Google" id="ProtNLM"/>
    </source>
</evidence>
<dbReference type="Gene3D" id="1.20.1280.50">
    <property type="match status" value="1"/>
</dbReference>
<protein>
    <recommendedName>
        <fullName evidence="3">F-box domain-containing protein</fullName>
    </recommendedName>
</protein>
<organism evidence="1 2">
    <name type="scientific">Lentinula detonsa</name>
    <dbReference type="NCBI Taxonomy" id="2804962"/>
    <lineage>
        <taxon>Eukaryota</taxon>
        <taxon>Fungi</taxon>
        <taxon>Dikarya</taxon>
        <taxon>Basidiomycota</taxon>
        <taxon>Agaricomycotina</taxon>
        <taxon>Agaricomycetes</taxon>
        <taxon>Agaricomycetidae</taxon>
        <taxon>Agaricales</taxon>
        <taxon>Marasmiineae</taxon>
        <taxon>Omphalotaceae</taxon>
        <taxon>Lentinula</taxon>
    </lineage>
</organism>
<evidence type="ECO:0000313" key="1">
    <source>
        <dbReference type="EMBL" id="KAJ3984653.1"/>
    </source>
</evidence>
<feature type="non-terminal residue" evidence="1">
    <location>
        <position position="1"/>
    </location>
</feature>